<dbReference type="Proteomes" id="UP001241472">
    <property type="component" value="Unassembled WGS sequence"/>
</dbReference>
<sequence length="58" mass="6553">MQTDNKITAQDRRDRDEMLRLYQERGPMTDKQLLAAGISMESQARNAAAVAEMVREAA</sequence>
<dbReference type="RefSeq" id="WP_306834414.1">
    <property type="nucleotide sequence ID" value="NZ_JAUSRF010000006.1"/>
</dbReference>
<comment type="caution">
    <text evidence="1">The sequence shown here is derived from an EMBL/GenBank/DDBJ whole genome shotgun (WGS) entry which is preliminary data.</text>
</comment>
<gene>
    <name evidence="1" type="ORF">J2T09_002327</name>
</gene>
<dbReference type="EMBL" id="JAUSRF010000006">
    <property type="protein sequence ID" value="MDP9837575.1"/>
    <property type="molecule type" value="Genomic_DNA"/>
</dbReference>
<accession>A0ABT9PTT0</accession>
<protein>
    <submittedName>
        <fullName evidence="1">Uncharacterized protein</fullName>
    </submittedName>
</protein>
<organism evidence="1 2">
    <name type="scientific">Neorhizobium huautlense</name>
    <dbReference type="NCBI Taxonomy" id="67774"/>
    <lineage>
        <taxon>Bacteria</taxon>
        <taxon>Pseudomonadati</taxon>
        <taxon>Pseudomonadota</taxon>
        <taxon>Alphaproteobacteria</taxon>
        <taxon>Hyphomicrobiales</taxon>
        <taxon>Rhizobiaceae</taxon>
        <taxon>Rhizobium/Agrobacterium group</taxon>
        <taxon>Neorhizobium</taxon>
    </lineage>
</organism>
<reference evidence="1 2" key="1">
    <citation type="submission" date="2023-07" db="EMBL/GenBank/DDBJ databases">
        <title>Sorghum-associated microbial communities from plants grown in Nebraska, USA.</title>
        <authorList>
            <person name="Schachtman D."/>
        </authorList>
    </citation>
    <scope>NUCLEOTIDE SEQUENCE [LARGE SCALE GENOMIC DNA]</scope>
    <source>
        <strain evidence="1 2">DS1307</strain>
    </source>
</reference>
<evidence type="ECO:0000313" key="1">
    <source>
        <dbReference type="EMBL" id="MDP9837575.1"/>
    </source>
</evidence>
<keyword evidence="2" id="KW-1185">Reference proteome</keyword>
<proteinExistence type="predicted"/>
<evidence type="ECO:0000313" key="2">
    <source>
        <dbReference type="Proteomes" id="UP001241472"/>
    </source>
</evidence>
<name>A0ABT9PTT0_9HYPH</name>